<reference evidence="4 5" key="1">
    <citation type="journal article" date="2010" name="Stand. Genomic Sci.">
        <title>Complete genome sequence of Haliangium ochraceum type strain (SMP-2).</title>
        <authorList>
            <consortium name="US DOE Joint Genome Institute (JGI-PGF)"/>
            <person name="Ivanova N."/>
            <person name="Daum C."/>
            <person name="Lang E."/>
            <person name="Abt B."/>
            <person name="Kopitz M."/>
            <person name="Saunders E."/>
            <person name="Lapidus A."/>
            <person name="Lucas S."/>
            <person name="Glavina Del Rio T."/>
            <person name="Nolan M."/>
            <person name="Tice H."/>
            <person name="Copeland A."/>
            <person name="Cheng J.F."/>
            <person name="Chen F."/>
            <person name="Bruce D."/>
            <person name="Goodwin L."/>
            <person name="Pitluck S."/>
            <person name="Mavromatis K."/>
            <person name="Pati A."/>
            <person name="Mikhailova N."/>
            <person name="Chen A."/>
            <person name="Palaniappan K."/>
            <person name="Land M."/>
            <person name="Hauser L."/>
            <person name="Chang Y.J."/>
            <person name="Jeffries C.D."/>
            <person name="Detter J.C."/>
            <person name="Brettin T."/>
            <person name="Rohde M."/>
            <person name="Goker M."/>
            <person name="Bristow J."/>
            <person name="Markowitz V."/>
            <person name="Eisen J.A."/>
            <person name="Hugenholtz P."/>
            <person name="Kyrpides N.C."/>
            <person name="Klenk H.P."/>
        </authorList>
    </citation>
    <scope>NUCLEOTIDE SEQUENCE [LARGE SCALE GENOMIC DNA]</scope>
    <source>
        <strain evidence="5">DSM 14365 / CIP 107738 / JCM 11303 / AJ 13395 / SMP-2</strain>
    </source>
</reference>
<dbReference type="RefSeq" id="WP_012827140.1">
    <property type="nucleotide sequence ID" value="NC_013440.1"/>
</dbReference>
<keyword evidence="2" id="KW-0812">Transmembrane</keyword>
<name>D0LFT0_HALO1</name>
<keyword evidence="3" id="KW-0732">Signal</keyword>
<evidence type="ECO:0000313" key="4">
    <source>
        <dbReference type="EMBL" id="ACY14532.1"/>
    </source>
</evidence>
<keyword evidence="5" id="KW-1185">Reference proteome</keyword>
<dbReference type="KEGG" id="hoh:Hoch_1986"/>
<dbReference type="STRING" id="502025.Hoch_1986"/>
<dbReference type="OrthoDB" id="9833118at2"/>
<feature type="transmembrane region" description="Helical" evidence="2">
    <location>
        <begin position="312"/>
        <end position="332"/>
    </location>
</feature>
<evidence type="ECO:0000256" key="3">
    <source>
        <dbReference type="SAM" id="SignalP"/>
    </source>
</evidence>
<feature type="signal peptide" evidence="3">
    <location>
        <begin position="1"/>
        <end position="21"/>
    </location>
</feature>
<dbReference type="EMBL" id="CP001804">
    <property type="protein sequence ID" value="ACY14532.1"/>
    <property type="molecule type" value="Genomic_DNA"/>
</dbReference>
<gene>
    <name evidence="4" type="ordered locus">Hoch_1986</name>
</gene>
<dbReference type="HOGENOM" id="CLU_753918_0_0_7"/>
<dbReference type="eggNOG" id="ENOG5031DJW">
    <property type="taxonomic scope" value="Bacteria"/>
</dbReference>
<evidence type="ECO:0000313" key="5">
    <source>
        <dbReference type="Proteomes" id="UP000001880"/>
    </source>
</evidence>
<evidence type="ECO:0000256" key="2">
    <source>
        <dbReference type="SAM" id="Phobius"/>
    </source>
</evidence>
<feature type="transmembrane region" description="Helical" evidence="2">
    <location>
        <begin position="266"/>
        <end position="285"/>
    </location>
</feature>
<dbReference type="AlphaFoldDB" id="D0LFT0"/>
<organism evidence="4 5">
    <name type="scientific">Haliangium ochraceum (strain DSM 14365 / JCM 11303 / SMP-2)</name>
    <dbReference type="NCBI Taxonomy" id="502025"/>
    <lineage>
        <taxon>Bacteria</taxon>
        <taxon>Pseudomonadati</taxon>
        <taxon>Myxococcota</taxon>
        <taxon>Polyangia</taxon>
        <taxon>Haliangiales</taxon>
        <taxon>Kofleriaceae</taxon>
        <taxon>Haliangium</taxon>
    </lineage>
</organism>
<dbReference type="Proteomes" id="UP000001880">
    <property type="component" value="Chromosome"/>
</dbReference>
<accession>D0LFT0</accession>
<feature type="region of interest" description="Disordered" evidence="1">
    <location>
        <begin position="196"/>
        <end position="231"/>
    </location>
</feature>
<sequence length="367" mass="37289">MTWLLCALLALLALLAPAAHAQEAGDGGEDARQRAGALFADGQRAAQAGDFGRAAAQFVRADALAPTPQAVRMIVRTYGAAEMPLLSARWAEELLRRYPYDIPSRALALETIDNLSSRLVRVFVHCDAPCVVEDDASEVPTVAGTQHVLYLPPGSHRVMARFAAGERTVKRVRRRAAQAVTLGFSAPATASAEAGGAADSAGASDGEASAAGAAGSLEPDPASAAAQSDADAMTGAMNGASAADFGPSAVAEHERFAAETVAAPPALPLVVGGVLTAGLSAAAMWSHRDSASLSDAAAAPGEIDQARQRTRLLLGGAAASAALTVAVSVLWARLGSDEDGDPDDGLRAALGTDRERGGYWVGVGGAF</sequence>
<feature type="chain" id="PRO_5003010171" description="PEGA domain-containing protein" evidence="3">
    <location>
        <begin position="22"/>
        <end position="367"/>
    </location>
</feature>
<keyword evidence="2" id="KW-1133">Transmembrane helix</keyword>
<protein>
    <recommendedName>
        <fullName evidence="6">PEGA domain-containing protein</fullName>
    </recommendedName>
</protein>
<evidence type="ECO:0000256" key="1">
    <source>
        <dbReference type="SAM" id="MobiDB-lite"/>
    </source>
</evidence>
<proteinExistence type="predicted"/>
<evidence type="ECO:0008006" key="6">
    <source>
        <dbReference type="Google" id="ProtNLM"/>
    </source>
</evidence>
<keyword evidence="2" id="KW-0472">Membrane</keyword>